<comment type="caution">
    <text evidence="1">The sequence shown here is derived from an EMBL/GenBank/DDBJ whole genome shotgun (WGS) entry which is preliminary data.</text>
</comment>
<dbReference type="EMBL" id="LAZR01062826">
    <property type="protein sequence ID" value="KKK60727.1"/>
    <property type="molecule type" value="Genomic_DNA"/>
</dbReference>
<protein>
    <submittedName>
        <fullName evidence="1">Uncharacterized protein</fullName>
    </submittedName>
</protein>
<evidence type="ECO:0000313" key="1">
    <source>
        <dbReference type="EMBL" id="KKK60727.1"/>
    </source>
</evidence>
<name>A0A0F8WV66_9ZZZZ</name>
<proteinExistence type="predicted"/>
<gene>
    <name evidence="1" type="ORF">LCGC14_3021470</name>
</gene>
<organism evidence="1">
    <name type="scientific">marine sediment metagenome</name>
    <dbReference type="NCBI Taxonomy" id="412755"/>
    <lineage>
        <taxon>unclassified sequences</taxon>
        <taxon>metagenomes</taxon>
        <taxon>ecological metagenomes</taxon>
    </lineage>
</organism>
<dbReference type="AlphaFoldDB" id="A0A0F8WV66"/>
<accession>A0A0F8WV66</accession>
<reference evidence="1" key="1">
    <citation type="journal article" date="2015" name="Nature">
        <title>Complex archaea that bridge the gap between prokaryotes and eukaryotes.</title>
        <authorList>
            <person name="Spang A."/>
            <person name="Saw J.H."/>
            <person name="Jorgensen S.L."/>
            <person name="Zaremba-Niedzwiedzka K."/>
            <person name="Martijn J."/>
            <person name="Lind A.E."/>
            <person name="van Eijk R."/>
            <person name="Schleper C."/>
            <person name="Guy L."/>
            <person name="Ettema T.J."/>
        </authorList>
    </citation>
    <scope>NUCLEOTIDE SEQUENCE</scope>
</reference>
<sequence length="54" mass="6579">MSEIELRAIAKTIIKWLEEVDECMTCTAYIYDTRPKMIEIATFHMRHWKEKEMN</sequence>